<protein>
    <submittedName>
        <fullName evidence="11">Uncharacterized protein</fullName>
    </submittedName>
</protein>
<comment type="subcellular location">
    <subcellularLocation>
        <location evidence="1">Cell membrane</location>
        <topology evidence="1">Multi-pass membrane protein</topology>
    </subcellularLocation>
</comment>
<evidence type="ECO:0000256" key="9">
    <source>
        <dbReference type="ARBA" id="ARBA00023224"/>
    </source>
</evidence>
<dbReference type="Pfam" id="PF02949">
    <property type="entry name" value="7tm_6"/>
    <property type="match status" value="1"/>
</dbReference>
<keyword evidence="8" id="KW-0675">Receptor</keyword>
<keyword evidence="3" id="KW-0716">Sensory transduction</keyword>
<dbReference type="GO" id="GO:0005886">
    <property type="term" value="C:plasma membrane"/>
    <property type="evidence" value="ECO:0007669"/>
    <property type="project" value="UniProtKB-SubCell"/>
</dbReference>
<dbReference type="PANTHER" id="PTHR21137">
    <property type="entry name" value="ODORANT RECEPTOR"/>
    <property type="match status" value="1"/>
</dbReference>
<evidence type="ECO:0000256" key="1">
    <source>
        <dbReference type="ARBA" id="ARBA00004651"/>
    </source>
</evidence>
<dbReference type="GO" id="GO:0007165">
    <property type="term" value="P:signal transduction"/>
    <property type="evidence" value="ECO:0007669"/>
    <property type="project" value="UniProtKB-KW"/>
</dbReference>
<dbReference type="GO" id="GO:0005549">
    <property type="term" value="F:odorant binding"/>
    <property type="evidence" value="ECO:0007669"/>
    <property type="project" value="InterPro"/>
</dbReference>
<sequence>MKDHVHMKFAKALMTILGIWPIKLTGYKLKLYNVYFYISFTYYILYDISQGAMVFITTGNFVETAGNLGVTIIYVINIYKVLICRSEDIKKIIHQIEVKEKLIMEHADEKIKEIYHEHVKSALLSASFYVSLGSIGISLYFITPVVKNIMEIEDEHGFKQKHLIFSSWFPFDSNKHYGLAYIIQFFGGFYGYAYIVYAGAFFFCILKYCIGQIKILQHIFKNLNHYIVKFSEKNPLIEEQSHQLMYTKLCIKEHQHIIE</sequence>
<feature type="transmembrane region" description="Helical" evidence="10">
    <location>
        <begin position="179"/>
        <end position="206"/>
    </location>
</feature>
<feature type="transmembrane region" description="Helical" evidence="10">
    <location>
        <begin position="122"/>
        <end position="142"/>
    </location>
</feature>
<evidence type="ECO:0000256" key="4">
    <source>
        <dbReference type="ARBA" id="ARBA00022692"/>
    </source>
</evidence>
<keyword evidence="2" id="KW-1003">Cell membrane</keyword>
<reference evidence="11" key="1">
    <citation type="journal article" date="2023" name="Insect Mol. Biol.">
        <title>Genome sequencing provides insights into the evolution of gene families encoding plant cell wall-degrading enzymes in longhorned beetles.</title>
        <authorList>
            <person name="Shin N.R."/>
            <person name="Okamura Y."/>
            <person name="Kirsch R."/>
            <person name="Pauchet Y."/>
        </authorList>
    </citation>
    <scope>NUCLEOTIDE SEQUENCE</scope>
    <source>
        <strain evidence="11">RBIC_L_NR</strain>
    </source>
</reference>
<feature type="transmembrane region" description="Helical" evidence="10">
    <location>
        <begin position="64"/>
        <end position="83"/>
    </location>
</feature>
<keyword evidence="9" id="KW-0807">Transducer</keyword>
<evidence type="ECO:0000256" key="5">
    <source>
        <dbReference type="ARBA" id="ARBA00022725"/>
    </source>
</evidence>
<evidence type="ECO:0000313" key="11">
    <source>
        <dbReference type="EMBL" id="KAJ8950663.1"/>
    </source>
</evidence>
<dbReference type="PANTHER" id="PTHR21137:SF35">
    <property type="entry name" value="ODORANT RECEPTOR 19A-RELATED"/>
    <property type="match status" value="1"/>
</dbReference>
<dbReference type="InterPro" id="IPR004117">
    <property type="entry name" value="7tm6_olfct_rcpt"/>
</dbReference>
<evidence type="ECO:0000256" key="10">
    <source>
        <dbReference type="SAM" id="Phobius"/>
    </source>
</evidence>
<keyword evidence="5" id="KW-0552">Olfaction</keyword>
<keyword evidence="12" id="KW-1185">Reference proteome</keyword>
<comment type="caution">
    <text evidence="11">The sequence shown here is derived from an EMBL/GenBank/DDBJ whole genome shotgun (WGS) entry which is preliminary data.</text>
</comment>
<dbReference type="AlphaFoldDB" id="A0AAV8YHD0"/>
<accession>A0AAV8YHD0</accession>
<organism evidence="11 12">
    <name type="scientific">Rhamnusium bicolor</name>
    <dbReference type="NCBI Taxonomy" id="1586634"/>
    <lineage>
        <taxon>Eukaryota</taxon>
        <taxon>Metazoa</taxon>
        <taxon>Ecdysozoa</taxon>
        <taxon>Arthropoda</taxon>
        <taxon>Hexapoda</taxon>
        <taxon>Insecta</taxon>
        <taxon>Pterygota</taxon>
        <taxon>Neoptera</taxon>
        <taxon>Endopterygota</taxon>
        <taxon>Coleoptera</taxon>
        <taxon>Polyphaga</taxon>
        <taxon>Cucujiformia</taxon>
        <taxon>Chrysomeloidea</taxon>
        <taxon>Cerambycidae</taxon>
        <taxon>Lepturinae</taxon>
        <taxon>Rhagiini</taxon>
        <taxon>Rhamnusium</taxon>
    </lineage>
</organism>
<dbReference type="Proteomes" id="UP001162156">
    <property type="component" value="Unassembled WGS sequence"/>
</dbReference>
<evidence type="ECO:0000256" key="6">
    <source>
        <dbReference type="ARBA" id="ARBA00022989"/>
    </source>
</evidence>
<evidence type="ECO:0000256" key="3">
    <source>
        <dbReference type="ARBA" id="ARBA00022606"/>
    </source>
</evidence>
<evidence type="ECO:0000256" key="7">
    <source>
        <dbReference type="ARBA" id="ARBA00023136"/>
    </source>
</evidence>
<gene>
    <name evidence="11" type="ORF">NQ314_007793</name>
</gene>
<feature type="transmembrane region" description="Helical" evidence="10">
    <location>
        <begin position="34"/>
        <end position="58"/>
    </location>
</feature>
<keyword evidence="6 10" id="KW-1133">Transmembrane helix</keyword>
<name>A0AAV8YHD0_9CUCU</name>
<evidence type="ECO:0000313" key="12">
    <source>
        <dbReference type="Proteomes" id="UP001162156"/>
    </source>
</evidence>
<proteinExistence type="predicted"/>
<dbReference type="EMBL" id="JANEYF010002161">
    <property type="protein sequence ID" value="KAJ8950663.1"/>
    <property type="molecule type" value="Genomic_DNA"/>
</dbReference>
<keyword evidence="7 10" id="KW-0472">Membrane</keyword>
<evidence type="ECO:0000256" key="8">
    <source>
        <dbReference type="ARBA" id="ARBA00023170"/>
    </source>
</evidence>
<evidence type="ECO:0000256" key="2">
    <source>
        <dbReference type="ARBA" id="ARBA00022475"/>
    </source>
</evidence>
<keyword evidence="4 10" id="KW-0812">Transmembrane</keyword>
<dbReference type="GO" id="GO:0004984">
    <property type="term" value="F:olfactory receptor activity"/>
    <property type="evidence" value="ECO:0007669"/>
    <property type="project" value="InterPro"/>
</dbReference>